<dbReference type="PANTHER" id="PTHR47739:SF1">
    <property type="entry name" value="TRNA1(VAL) (ADENINE(37)-N6)-METHYLTRANSFERASE"/>
    <property type="match status" value="1"/>
</dbReference>
<keyword evidence="2" id="KW-0949">S-adenosyl-L-methionine</keyword>
<evidence type="ECO:0000259" key="3">
    <source>
        <dbReference type="Pfam" id="PF05175"/>
    </source>
</evidence>
<dbReference type="SUPFAM" id="SSF53335">
    <property type="entry name" value="S-adenosyl-L-methionine-dependent methyltransferases"/>
    <property type="match status" value="1"/>
</dbReference>
<evidence type="ECO:0000313" key="5">
    <source>
        <dbReference type="Proteomes" id="UP000595197"/>
    </source>
</evidence>
<dbReference type="Gene3D" id="3.40.50.150">
    <property type="entry name" value="Vaccinia Virus protein VP39"/>
    <property type="match status" value="1"/>
</dbReference>
<protein>
    <submittedName>
        <fullName evidence="4">Methyltransferase</fullName>
    </submittedName>
</protein>
<keyword evidence="5" id="KW-1185">Reference proteome</keyword>
<evidence type="ECO:0000256" key="1">
    <source>
        <dbReference type="ARBA" id="ARBA00022603"/>
    </source>
</evidence>
<reference evidence="4" key="1">
    <citation type="submission" date="2021-02" db="EMBL/GenBank/DDBJ databases">
        <title>Skermanella TT6 skin isolate.</title>
        <authorList>
            <person name="Lee K."/>
            <person name="Ganzorig M."/>
        </authorList>
    </citation>
    <scope>NUCLEOTIDE SEQUENCE</scope>
    <source>
        <strain evidence="4">TT6</strain>
    </source>
</reference>
<evidence type="ECO:0000256" key="2">
    <source>
        <dbReference type="ARBA" id="ARBA00022691"/>
    </source>
</evidence>
<dbReference type="Proteomes" id="UP000595197">
    <property type="component" value="Chromosome"/>
</dbReference>
<keyword evidence="1 4" id="KW-0808">Transferase</keyword>
<dbReference type="InterPro" id="IPR007848">
    <property type="entry name" value="Small_mtfrase_dom"/>
</dbReference>
<organism evidence="4 5">
    <name type="scientific">Skermanella cutis</name>
    <dbReference type="NCBI Taxonomy" id="2775420"/>
    <lineage>
        <taxon>Bacteria</taxon>
        <taxon>Pseudomonadati</taxon>
        <taxon>Pseudomonadota</taxon>
        <taxon>Alphaproteobacteria</taxon>
        <taxon>Rhodospirillales</taxon>
        <taxon>Azospirillaceae</taxon>
        <taxon>Skermanella</taxon>
    </lineage>
</organism>
<dbReference type="InterPro" id="IPR050210">
    <property type="entry name" value="tRNA_Adenine-N(6)_MTase"/>
</dbReference>
<name>A0ABX7BDK2_9PROT</name>
<dbReference type="GO" id="GO:0032259">
    <property type="term" value="P:methylation"/>
    <property type="evidence" value="ECO:0007669"/>
    <property type="project" value="UniProtKB-KW"/>
</dbReference>
<dbReference type="EMBL" id="CP067420">
    <property type="protein sequence ID" value="QQP92277.1"/>
    <property type="molecule type" value="Genomic_DNA"/>
</dbReference>
<sequence length="229" mass="23775">MQPARGYRAAIDPVLLAAATPAAAGDRVLDVGAGVGAATLCLAARVPGADVTGLELQPGLAALGAENVRANGLEDRVRILEGDLLAPPEELAHTAFDRVMTNPPFQEAGTHTPPPDGSRALAHGEGAADLAAWLDFCARRVKPRGTLTVIHRADRLDDLISLLRGRFGGITLVPLWPKAGRPARRIVVTARKGARSPARLMPGLVLHEADGGFTGAAQAILRDGAALDL</sequence>
<dbReference type="CDD" id="cd02440">
    <property type="entry name" value="AdoMet_MTases"/>
    <property type="match status" value="1"/>
</dbReference>
<keyword evidence="1 4" id="KW-0489">Methyltransferase</keyword>
<gene>
    <name evidence="4" type="ORF">IGS68_02600</name>
</gene>
<proteinExistence type="predicted"/>
<evidence type="ECO:0000313" key="4">
    <source>
        <dbReference type="EMBL" id="QQP92277.1"/>
    </source>
</evidence>
<accession>A0ABX7BDK2</accession>
<dbReference type="GO" id="GO:0008168">
    <property type="term" value="F:methyltransferase activity"/>
    <property type="evidence" value="ECO:0007669"/>
    <property type="project" value="UniProtKB-KW"/>
</dbReference>
<feature type="domain" description="Methyltransferase small" evidence="3">
    <location>
        <begin position="15"/>
        <end position="109"/>
    </location>
</feature>
<dbReference type="InterPro" id="IPR029063">
    <property type="entry name" value="SAM-dependent_MTases_sf"/>
</dbReference>
<dbReference type="Pfam" id="PF05175">
    <property type="entry name" value="MTS"/>
    <property type="match status" value="1"/>
</dbReference>
<dbReference type="PANTHER" id="PTHR47739">
    <property type="entry name" value="TRNA1(VAL) (ADENINE(37)-N6)-METHYLTRANSFERASE"/>
    <property type="match status" value="1"/>
</dbReference>